<name>C8VVI0_DESAS</name>
<dbReference type="eggNOG" id="COG3093">
    <property type="taxonomic scope" value="Bacteria"/>
</dbReference>
<dbReference type="EMBL" id="CP001720">
    <property type="protein sequence ID" value="ACV62295.1"/>
    <property type="molecule type" value="Genomic_DNA"/>
</dbReference>
<reference evidence="1 2" key="1">
    <citation type="journal article" date="2009" name="Stand. Genomic Sci.">
        <title>Complete genome sequence of Desulfotomaculum acetoxidans type strain (5575).</title>
        <authorList>
            <person name="Spring S."/>
            <person name="Lapidus A."/>
            <person name="Schroder M."/>
            <person name="Gleim D."/>
            <person name="Sims D."/>
            <person name="Meincke L."/>
            <person name="Glavina Del Rio T."/>
            <person name="Tice H."/>
            <person name="Copeland A."/>
            <person name="Cheng J.F."/>
            <person name="Lucas S."/>
            <person name="Chen F."/>
            <person name="Nolan M."/>
            <person name="Bruce D."/>
            <person name="Goodwin L."/>
            <person name="Pitluck S."/>
            <person name="Ivanova N."/>
            <person name="Mavromatis K."/>
            <person name="Mikhailova N."/>
            <person name="Pati A."/>
            <person name="Chen A."/>
            <person name="Palaniappan K."/>
            <person name="Land M."/>
            <person name="Hauser L."/>
            <person name="Chang Y.J."/>
            <person name="Jeffries C.D."/>
            <person name="Chain P."/>
            <person name="Saunders E."/>
            <person name="Brettin T."/>
            <person name="Detter J.C."/>
            <person name="Goker M."/>
            <person name="Bristow J."/>
            <person name="Eisen J.A."/>
            <person name="Markowitz V."/>
            <person name="Hugenholtz P."/>
            <person name="Kyrpides N.C."/>
            <person name="Klenk H.P."/>
            <person name="Han C."/>
        </authorList>
    </citation>
    <scope>NUCLEOTIDE SEQUENCE [LARGE SCALE GENOMIC DNA]</scope>
    <source>
        <strain evidence="2">ATCC 49208 / DSM 771 / VKM B-1644</strain>
    </source>
</reference>
<accession>C8VVI0</accession>
<dbReference type="AlphaFoldDB" id="C8VVI0"/>
<dbReference type="STRING" id="485916.Dtox_1422"/>
<dbReference type="OrthoDB" id="9796370at2"/>
<keyword evidence="2" id="KW-1185">Reference proteome</keyword>
<dbReference type="HOGENOM" id="CLU_007145_0_0_9"/>
<dbReference type="RefSeq" id="WP_015757010.1">
    <property type="nucleotide sequence ID" value="NC_013216.1"/>
</dbReference>
<evidence type="ECO:0000313" key="2">
    <source>
        <dbReference type="Proteomes" id="UP000002217"/>
    </source>
</evidence>
<protein>
    <submittedName>
        <fullName evidence="1">XRE family transcriptional regulator</fullName>
    </submittedName>
</protein>
<organism evidence="1 2">
    <name type="scientific">Desulfofarcimen acetoxidans (strain ATCC 49208 / DSM 771 / KCTC 5769 / VKM B-1644 / 5575)</name>
    <name type="common">Desulfotomaculum acetoxidans</name>
    <dbReference type="NCBI Taxonomy" id="485916"/>
    <lineage>
        <taxon>Bacteria</taxon>
        <taxon>Bacillati</taxon>
        <taxon>Bacillota</taxon>
        <taxon>Clostridia</taxon>
        <taxon>Eubacteriales</taxon>
        <taxon>Peptococcaceae</taxon>
        <taxon>Desulfofarcimen</taxon>
    </lineage>
</organism>
<proteinExistence type="predicted"/>
<gene>
    <name evidence="1" type="ordered locus">Dtox_1422</name>
</gene>
<evidence type="ECO:0000313" key="1">
    <source>
        <dbReference type="EMBL" id="ACV62295.1"/>
    </source>
</evidence>
<dbReference type="Proteomes" id="UP000002217">
    <property type="component" value="Chromosome"/>
</dbReference>
<dbReference type="KEGG" id="dae:Dtox_1422"/>
<sequence>MGWYVTVNDITNWTATEKRRAEETLPLLVKKLILASCRPKTIKFPSGDSISVGGWDGLLEVEEGNEYIPEGISGWEFGTNSDVKDKADDDYSKRLTNPNPLNAADTTFVFVTSRLWTKCDAWIRAKQSTNEWKDVKGINAQTLQNWLEQCPSVHRWFAEVIGKRCADIWDVDQSWQSFASLTANNLKPEFFLYGRENEQKLLKNLLAGSPSVCKVKSRSSIEASAFVLSVIQSDDVLRSRCLIIRNQTSWDLMAGSDQSLILIPNGFKPNQVGFALSKGHKVLLVVNEADSKDASVFLTRQSRTIRQEAIKKLGFDDKKASQIYQDTKGYIEPLLRHNLMEPIDYVTPSWQRQASPEVLFAMFFATEWNEDNENDKNILSKLSGMPYHEFERAIINLSNAEDQPIRKVGSVWQIISKMDLWFLIAPLVAKPYIERFGNVISEVIPEVDPSYDLPSEERYMAGVIGVLPRYSKFIRHGLADSMTILSVYGDEYAEQLGGVKPSDTISGWIKKIFDNNNNTPFWYSISGITKLLAEAAPNVFLEAVENGSSGEESPLLGLFKTEGNGTFSGCYHSGLLWALELLSWNKQYFARTSLCLARLSEIDPGGNWANRPFNSLIDIYLGWINNTSATHAERIQVLTKVLIPSQPKVAWRLMISILMNNRHVTSGICQPEYREWSGNIEKRPSGEDYSSYVSQIVELLLQEFEIGSEIKILDLIDKFNSFNEQQQNRIIERMFLIDPKEIKKEIRDQILEKLRATLAHHREFPDAQWSWPSTLLERLEQVYNHLIYDDIIKVKSFLFSEYWPKLIDPISRKEVNYEERESLILDRRIAAIEAIYSERGIDGINELLGVSGFPYILGSCAFNSSFSKDVFPFALDWLNREGKTREFSNGYISSLANKDLQHAIRVLEKNENWPPITKARYLLCMPLNRETLKIIDELPVLGSKEFWTNLNYYHVPNKETQIVSYVASKLLKNDRPLAAMFTISRVLFGNNDLAQLDSGLVANILVKIVTNLSNTEKISIQTIRYEIIKAIQFLQDADGLPEQVMCQIEWLYLKILRFEEITPRFLMRSVAEDPNFFTQLVCWVYKRDDGQEDPKEDLEQELITQRAEIAWELLDTISVIPGEKGADIDTKVLSEWVNAAREALEKAGRLEIGDDRIGFYLSRCPVGKDGIWPHESVRTIIEKLRSKQLDVAMECGRLNSRGTTSRNLYDGGDQERRLAQKYREDAEKIQLVSPSRAILNYH</sequence>